<comment type="caution">
    <text evidence="2">The sequence shown here is derived from an EMBL/GenBank/DDBJ whole genome shotgun (WGS) entry which is preliminary data.</text>
</comment>
<evidence type="ECO:0008006" key="4">
    <source>
        <dbReference type="Google" id="ProtNLM"/>
    </source>
</evidence>
<dbReference type="GeneID" id="27720257"/>
<dbReference type="Proteomes" id="UP000028545">
    <property type="component" value="Unassembled WGS sequence"/>
</dbReference>
<dbReference type="EMBL" id="JOWA01000044">
    <property type="protein sequence ID" value="KEZ46274.1"/>
    <property type="molecule type" value="Genomic_DNA"/>
</dbReference>
<feature type="compositionally biased region" description="Basic residues" evidence="1">
    <location>
        <begin position="97"/>
        <end position="106"/>
    </location>
</feature>
<dbReference type="HOGENOM" id="CLU_581598_0_0_1"/>
<dbReference type="VEuPathDB" id="FungiDB:SAPIO_CDS1185"/>
<dbReference type="AlphaFoldDB" id="A0A084GG12"/>
<feature type="compositionally biased region" description="Basic and acidic residues" evidence="1">
    <location>
        <begin position="417"/>
        <end position="455"/>
    </location>
</feature>
<feature type="compositionally biased region" description="Pro residues" evidence="1">
    <location>
        <begin position="53"/>
        <end position="67"/>
    </location>
</feature>
<evidence type="ECO:0000313" key="3">
    <source>
        <dbReference type="Proteomes" id="UP000028545"/>
    </source>
</evidence>
<accession>A0A084GG12</accession>
<feature type="region of interest" description="Disordered" evidence="1">
    <location>
        <begin position="417"/>
        <end position="470"/>
    </location>
</feature>
<organism evidence="2 3">
    <name type="scientific">Pseudallescheria apiosperma</name>
    <name type="common">Scedosporium apiospermum</name>
    <dbReference type="NCBI Taxonomy" id="563466"/>
    <lineage>
        <taxon>Eukaryota</taxon>
        <taxon>Fungi</taxon>
        <taxon>Dikarya</taxon>
        <taxon>Ascomycota</taxon>
        <taxon>Pezizomycotina</taxon>
        <taxon>Sordariomycetes</taxon>
        <taxon>Hypocreomycetidae</taxon>
        <taxon>Microascales</taxon>
        <taxon>Microascaceae</taxon>
        <taxon>Scedosporium</taxon>
    </lineage>
</organism>
<feature type="compositionally biased region" description="Acidic residues" evidence="1">
    <location>
        <begin position="21"/>
        <end position="30"/>
    </location>
</feature>
<dbReference type="RefSeq" id="XP_016646073.1">
    <property type="nucleotide sequence ID" value="XM_016784518.1"/>
</dbReference>
<dbReference type="KEGG" id="sapo:SAPIO_CDS1185"/>
<reference evidence="2 3" key="1">
    <citation type="journal article" date="2014" name="Genome Announc.">
        <title>Draft genome sequence of the pathogenic fungus Scedosporium apiospermum.</title>
        <authorList>
            <person name="Vandeputte P."/>
            <person name="Ghamrawi S."/>
            <person name="Rechenmann M."/>
            <person name="Iltis A."/>
            <person name="Giraud S."/>
            <person name="Fleury M."/>
            <person name="Thornton C."/>
            <person name="Delhaes L."/>
            <person name="Meyer W."/>
            <person name="Papon N."/>
            <person name="Bouchara J.P."/>
        </authorList>
    </citation>
    <scope>NUCLEOTIDE SEQUENCE [LARGE SCALE GENOMIC DNA]</scope>
    <source>
        <strain evidence="2 3">IHEM 14462</strain>
    </source>
</reference>
<name>A0A084GG12_PSEDA</name>
<gene>
    <name evidence="2" type="ORF">SAPIO_CDS1185</name>
</gene>
<evidence type="ECO:0000256" key="1">
    <source>
        <dbReference type="SAM" id="MobiDB-lite"/>
    </source>
</evidence>
<keyword evidence="3" id="KW-1185">Reference proteome</keyword>
<protein>
    <recommendedName>
        <fullName evidence="4">Protein kinase domain-containing protein</fullName>
    </recommendedName>
</protein>
<sequence length="470" mass="53944">MSQEHSTPSSPPQYQVLPAEYADEVEDDDVVMAQTTTYPPPSSPQPRHQTRSPIPPFRPLSPPPGSYIPPDLYLDSSEIPQMGDSTAQPGSSEAARPRNHFSRQIRRYPQPPPPQKIVPALETPPSTRPDGALDIRDFRGNPFLSDLPLDDSPPPLKYEDFVAPLLRKFPQHDQRINFRKRLGEGLEGVVYRVWFGPGPPHFALKIFWNSRSSLAQSKHNTNRHWPLVNECQTVARIEKIRWQLDHAEEPIMVKRKIMNGDDMRHNMRCFSEGGRTHPKCAFEDAVPMPPADTIVRCHGWLTIPRDSLPPDFHHARSIANPPYYEETSHYFALVYDYVQRSPRDLEFYVMQENIDFFYYAGFTYWYRKPNNWRGERLVDFGDLASPFRSRPDWHGPPTHSTSLNFFGRLREVRGLDTGRKKAGEEAKEKVDEEAKGKGAEEKGAEEKDRGEKDYGDGEDNDDSVQNGNRE</sequence>
<dbReference type="OrthoDB" id="4633509at2759"/>
<evidence type="ECO:0000313" key="2">
    <source>
        <dbReference type="EMBL" id="KEZ46274.1"/>
    </source>
</evidence>
<proteinExistence type="predicted"/>
<feature type="region of interest" description="Disordered" evidence="1">
    <location>
        <begin position="1"/>
        <end position="137"/>
    </location>
</feature>